<protein>
    <submittedName>
        <fullName evidence="2">Uncharacterized protein</fullName>
    </submittedName>
</protein>
<evidence type="ECO:0000313" key="2">
    <source>
        <dbReference type="EMBL" id="MBA4502222.1"/>
    </source>
</evidence>
<dbReference type="EMBL" id="JACEMT010000043">
    <property type="protein sequence ID" value="MBA4502222.1"/>
    <property type="molecule type" value="Genomic_DNA"/>
</dbReference>
<feature type="region of interest" description="Disordered" evidence="1">
    <location>
        <begin position="1"/>
        <end position="28"/>
    </location>
</feature>
<dbReference type="Proteomes" id="UP000538931">
    <property type="component" value="Unassembled WGS sequence"/>
</dbReference>
<reference evidence="2 3" key="1">
    <citation type="submission" date="2020-07" db="EMBL/GenBank/DDBJ databases">
        <title>Bacterium isolated from marien macroalgae.</title>
        <authorList>
            <person name="Zhu K."/>
            <person name="Lu D."/>
            <person name="Du Z."/>
        </authorList>
    </citation>
    <scope>NUCLEOTIDE SEQUENCE [LARGE SCALE GENOMIC DNA]</scope>
    <source>
        <strain evidence="2 3">3-1745</strain>
    </source>
</reference>
<name>A0A7W1WY69_9GAMM</name>
<feature type="compositionally biased region" description="Polar residues" evidence="1">
    <location>
        <begin position="10"/>
        <end position="24"/>
    </location>
</feature>
<proteinExistence type="predicted"/>
<keyword evidence="3" id="KW-1185">Reference proteome</keyword>
<dbReference type="AlphaFoldDB" id="A0A7W1WY69"/>
<dbReference type="RefSeq" id="WP_181738831.1">
    <property type="nucleotide sequence ID" value="NZ_JACEMT010000043.1"/>
</dbReference>
<gene>
    <name evidence="2" type="ORF">H1S06_07575</name>
</gene>
<evidence type="ECO:0000313" key="3">
    <source>
        <dbReference type="Proteomes" id="UP000538931"/>
    </source>
</evidence>
<comment type="caution">
    <text evidence="2">The sequence shown here is derived from an EMBL/GenBank/DDBJ whole genome shotgun (WGS) entry which is preliminary data.</text>
</comment>
<organism evidence="2 3">
    <name type="scientific">Marinobacterium marinum</name>
    <dbReference type="NCBI Taxonomy" id="2756129"/>
    <lineage>
        <taxon>Bacteria</taxon>
        <taxon>Pseudomonadati</taxon>
        <taxon>Pseudomonadota</taxon>
        <taxon>Gammaproteobacteria</taxon>
        <taxon>Oceanospirillales</taxon>
        <taxon>Oceanospirillaceae</taxon>
        <taxon>Marinobacterium</taxon>
    </lineage>
</organism>
<sequence>MLKIAPCTSPHPQNTQHPQASSDESAGFAAILADLSTSKDERPNTRDELLSIVSMTPAERIRHQLLHGMGLTEEALRNLPVEERIRIEQRIQEEIERQLAGNTLG</sequence>
<evidence type="ECO:0000256" key="1">
    <source>
        <dbReference type="SAM" id="MobiDB-lite"/>
    </source>
</evidence>
<accession>A0A7W1WY69</accession>